<keyword evidence="3" id="KW-1185">Reference proteome</keyword>
<dbReference type="OrthoDB" id="7363288at2"/>
<reference evidence="3" key="1">
    <citation type="submission" date="2016-10" db="EMBL/GenBank/DDBJ databases">
        <authorList>
            <person name="Varghese N."/>
            <person name="Submissions S."/>
        </authorList>
    </citation>
    <scope>NUCLEOTIDE SEQUENCE [LARGE SCALE GENOMIC DNA]</scope>
    <source>
        <strain evidence="3">DSM 28463</strain>
    </source>
</reference>
<dbReference type="EMBL" id="FOVP01000006">
    <property type="protein sequence ID" value="SFN63159.1"/>
    <property type="molecule type" value="Genomic_DNA"/>
</dbReference>
<feature type="signal peptide" evidence="1">
    <location>
        <begin position="1"/>
        <end position="19"/>
    </location>
</feature>
<gene>
    <name evidence="2" type="ORF">SAMN04487859_10660</name>
</gene>
<feature type="chain" id="PRO_5011785276" evidence="1">
    <location>
        <begin position="20"/>
        <end position="46"/>
    </location>
</feature>
<organism evidence="2 3">
    <name type="scientific">Roseovarius lutimaris</name>
    <dbReference type="NCBI Taxonomy" id="1005928"/>
    <lineage>
        <taxon>Bacteria</taxon>
        <taxon>Pseudomonadati</taxon>
        <taxon>Pseudomonadota</taxon>
        <taxon>Alphaproteobacteria</taxon>
        <taxon>Rhodobacterales</taxon>
        <taxon>Roseobacteraceae</taxon>
        <taxon>Roseovarius</taxon>
    </lineage>
</organism>
<name>A0A1I5ALS3_9RHOB</name>
<dbReference type="Proteomes" id="UP000198599">
    <property type="component" value="Unassembled WGS sequence"/>
</dbReference>
<accession>A0A1I5ALS3</accession>
<sequence length="46" mass="4635">MKRLALAGVALIAFVGLTACETVKGAGRDIGNTGDAVTETAEEVQS</sequence>
<dbReference type="STRING" id="1005928.SAMN04487859_10660"/>
<proteinExistence type="predicted"/>
<dbReference type="PROSITE" id="PS51257">
    <property type="entry name" value="PROKAR_LIPOPROTEIN"/>
    <property type="match status" value="1"/>
</dbReference>
<evidence type="ECO:0000313" key="2">
    <source>
        <dbReference type="EMBL" id="SFN63159.1"/>
    </source>
</evidence>
<evidence type="ECO:0000313" key="3">
    <source>
        <dbReference type="Proteomes" id="UP000198599"/>
    </source>
</evidence>
<evidence type="ECO:0000256" key="1">
    <source>
        <dbReference type="SAM" id="SignalP"/>
    </source>
</evidence>
<protein>
    <submittedName>
        <fullName evidence="2">Entericidin EcnA/B family protein</fullName>
    </submittedName>
</protein>
<keyword evidence="1" id="KW-0732">Signal</keyword>
<dbReference type="RefSeq" id="WP_143076307.1">
    <property type="nucleotide sequence ID" value="NZ_FOVP01000006.1"/>
</dbReference>
<dbReference type="AlphaFoldDB" id="A0A1I5ALS3"/>